<protein>
    <submittedName>
        <fullName evidence="2">Uncharacterized protein</fullName>
    </submittedName>
</protein>
<evidence type="ECO:0000256" key="1">
    <source>
        <dbReference type="SAM" id="Phobius"/>
    </source>
</evidence>
<gene>
    <name evidence="2" type="ORF">NITHO_1020008</name>
</gene>
<evidence type="ECO:0000313" key="3">
    <source>
        <dbReference type="Proteomes" id="UP000004221"/>
    </source>
</evidence>
<dbReference type="Proteomes" id="UP000004221">
    <property type="component" value="Unassembled WGS sequence"/>
</dbReference>
<proteinExistence type="predicted"/>
<sequence length="39" mass="4285">MSFVRRHTKTLAQIAGVLMILGMLILLAGFVTAEVLLTR</sequence>
<organism evidence="2 3">
    <name type="scientific">Nitrolancea hollandica Lb</name>
    <dbReference type="NCBI Taxonomy" id="1129897"/>
    <lineage>
        <taxon>Bacteria</taxon>
        <taxon>Pseudomonadati</taxon>
        <taxon>Thermomicrobiota</taxon>
        <taxon>Thermomicrobia</taxon>
        <taxon>Sphaerobacterales</taxon>
        <taxon>Sphaerobacterineae</taxon>
        <taxon>Sphaerobacteraceae</taxon>
        <taxon>Nitrolancea</taxon>
    </lineage>
</organism>
<keyword evidence="1" id="KW-0472">Membrane</keyword>
<dbReference type="EMBL" id="CAGS01000005">
    <property type="protein sequence ID" value="CCF82328.1"/>
    <property type="molecule type" value="Genomic_DNA"/>
</dbReference>
<keyword evidence="1" id="KW-0812">Transmembrane</keyword>
<comment type="caution">
    <text evidence="2">The sequence shown here is derived from an EMBL/GenBank/DDBJ whole genome shotgun (WGS) entry which is preliminary data.</text>
</comment>
<reference evidence="2 3" key="1">
    <citation type="journal article" date="2012" name="ISME J.">
        <title>Nitrification expanded: discovery, physiology and genomics of a nitrite-oxidizing bacterium from the phylum Chloroflexi.</title>
        <authorList>
            <person name="Sorokin D.Y."/>
            <person name="Lucker S."/>
            <person name="Vejmelkova D."/>
            <person name="Kostrikina N.A."/>
            <person name="Kleerebezem R."/>
            <person name="Rijpstra W.I."/>
            <person name="Damste J.S."/>
            <person name="Le Paslier D."/>
            <person name="Muyzer G."/>
            <person name="Wagner M."/>
            <person name="van Loosdrecht M.C."/>
            <person name="Daims H."/>
        </authorList>
    </citation>
    <scope>NUCLEOTIDE SEQUENCE [LARGE SCALE GENOMIC DNA]</scope>
    <source>
        <strain evidence="3">none</strain>
    </source>
</reference>
<name>I4ECB6_9BACT</name>
<evidence type="ECO:0000313" key="2">
    <source>
        <dbReference type="EMBL" id="CCF82328.1"/>
    </source>
</evidence>
<dbReference type="AlphaFoldDB" id="I4ECB6"/>
<keyword evidence="1" id="KW-1133">Transmembrane helix</keyword>
<accession>I4ECB6</accession>
<feature type="transmembrane region" description="Helical" evidence="1">
    <location>
        <begin position="12"/>
        <end position="33"/>
    </location>
</feature>
<keyword evidence="3" id="KW-1185">Reference proteome</keyword>